<evidence type="ECO:0000313" key="2">
    <source>
        <dbReference type="EMBL" id="CAF9939217.1"/>
    </source>
</evidence>
<gene>
    <name evidence="2" type="ORF">ALECFALPRED_008042</name>
</gene>
<name>A0A8H3J1X9_9LECA</name>
<dbReference type="Proteomes" id="UP000664203">
    <property type="component" value="Unassembled WGS sequence"/>
</dbReference>
<protein>
    <submittedName>
        <fullName evidence="2">Uncharacterized protein</fullName>
    </submittedName>
</protein>
<accession>A0A8H3J1X9</accession>
<organism evidence="2 3">
    <name type="scientific">Alectoria fallacina</name>
    <dbReference type="NCBI Taxonomy" id="1903189"/>
    <lineage>
        <taxon>Eukaryota</taxon>
        <taxon>Fungi</taxon>
        <taxon>Dikarya</taxon>
        <taxon>Ascomycota</taxon>
        <taxon>Pezizomycotina</taxon>
        <taxon>Lecanoromycetes</taxon>
        <taxon>OSLEUM clade</taxon>
        <taxon>Lecanoromycetidae</taxon>
        <taxon>Lecanorales</taxon>
        <taxon>Lecanorineae</taxon>
        <taxon>Parmeliaceae</taxon>
        <taxon>Alectoria</taxon>
    </lineage>
</organism>
<evidence type="ECO:0000256" key="1">
    <source>
        <dbReference type="SAM" id="MobiDB-lite"/>
    </source>
</evidence>
<sequence length="162" mass="18366">MVRMWKQKYKRAANTDTQIADPTTERQDLGPSQLASGELSIKKLIPVGDLFEEDVDMTKYDTEGTADEHVAFVTMVDIKKEKLYSFNEQCLHRRLTADICLPNYRPHHVDSSFASPTRNWDLLAVGATRGLGGFREDLDVLGYLTSINDDYDIVLAHMAEKI</sequence>
<comment type="caution">
    <text evidence="2">The sequence shown here is derived from an EMBL/GenBank/DDBJ whole genome shotgun (WGS) entry which is preliminary data.</text>
</comment>
<reference evidence="2" key="1">
    <citation type="submission" date="2021-03" db="EMBL/GenBank/DDBJ databases">
        <authorList>
            <person name="Tagirdzhanova G."/>
        </authorList>
    </citation>
    <scope>NUCLEOTIDE SEQUENCE</scope>
</reference>
<feature type="region of interest" description="Disordered" evidence="1">
    <location>
        <begin position="1"/>
        <end position="32"/>
    </location>
</feature>
<evidence type="ECO:0000313" key="3">
    <source>
        <dbReference type="Proteomes" id="UP000664203"/>
    </source>
</evidence>
<dbReference type="AlphaFoldDB" id="A0A8H3J1X9"/>
<dbReference type="EMBL" id="CAJPDR010000540">
    <property type="protein sequence ID" value="CAF9939217.1"/>
    <property type="molecule type" value="Genomic_DNA"/>
</dbReference>
<keyword evidence="3" id="KW-1185">Reference proteome</keyword>
<proteinExistence type="predicted"/>
<feature type="compositionally biased region" description="Basic residues" evidence="1">
    <location>
        <begin position="1"/>
        <end position="11"/>
    </location>
</feature>